<gene>
    <name evidence="5" type="ORF">LZ495_42290</name>
</gene>
<evidence type="ECO:0000256" key="2">
    <source>
        <dbReference type="SAM" id="MobiDB-lite"/>
    </source>
</evidence>
<dbReference type="InterPro" id="IPR050698">
    <property type="entry name" value="MBL"/>
</dbReference>
<dbReference type="EMBL" id="JAKFHA010000061">
    <property type="protein sequence ID" value="MCF2533818.1"/>
    <property type="molecule type" value="Genomic_DNA"/>
</dbReference>
<reference evidence="5" key="1">
    <citation type="submission" date="2022-01" db="EMBL/GenBank/DDBJ databases">
        <title>Genome-Based Taxonomic Classification of the Phylum Actinobacteria.</title>
        <authorList>
            <person name="Gao Y."/>
        </authorList>
    </citation>
    <scope>NUCLEOTIDE SEQUENCE</scope>
    <source>
        <strain evidence="5">KLBMP 8922</strain>
    </source>
</reference>
<dbReference type="GO" id="GO:0004521">
    <property type="term" value="F:RNA endonuclease activity"/>
    <property type="evidence" value="ECO:0007669"/>
    <property type="project" value="TreeGrafter"/>
</dbReference>
<dbReference type="Pfam" id="PF10996">
    <property type="entry name" value="Beta-Casp"/>
    <property type="match status" value="1"/>
</dbReference>
<dbReference type="InterPro" id="IPR011108">
    <property type="entry name" value="RMMBL"/>
</dbReference>
<protein>
    <submittedName>
        <fullName evidence="5">MBL fold metallo-hydrolase</fullName>
    </submittedName>
</protein>
<feature type="compositionally biased region" description="Low complexity" evidence="2">
    <location>
        <begin position="117"/>
        <end position="133"/>
    </location>
</feature>
<keyword evidence="6" id="KW-1185">Reference proteome</keyword>
<dbReference type="SMART" id="SM01027">
    <property type="entry name" value="Beta-Casp"/>
    <property type="match status" value="1"/>
</dbReference>
<evidence type="ECO:0000313" key="5">
    <source>
        <dbReference type="EMBL" id="MCF2533818.1"/>
    </source>
</evidence>
<dbReference type="Proteomes" id="UP001165378">
    <property type="component" value="Unassembled WGS sequence"/>
</dbReference>
<keyword evidence="1" id="KW-0378">Hydrolase</keyword>
<dbReference type="PANTHER" id="PTHR11203:SF37">
    <property type="entry name" value="INTEGRATOR COMPLEX SUBUNIT 11"/>
    <property type="match status" value="1"/>
</dbReference>
<feature type="domain" description="Metallo-beta-lactamase" evidence="3">
    <location>
        <begin position="33"/>
        <end position="241"/>
    </location>
</feature>
<dbReference type="SMART" id="SM00849">
    <property type="entry name" value="Lactamase_B"/>
    <property type="match status" value="1"/>
</dbReference>
<feature type="domain" description="Beta-Casp" evidence="4">
    <location>
        <begin position="266"/>
        <end position="389"/>
    </location>
</feature>
<sequence>MSNTIGSDPVPKPSAQARGNAGARVTLSPLGGAGTSVLVDTGHARVLVDCGASPALAAFDASTLDAVVLTHAHPQHADGLAALAHNGFTGVLIATPYTLRMADIGLRDALLTRQENEGPAAAAERAATRTGPGPALPDDDPAAIAATVAALGIGREFGDPAVIAPGVSCTLHRAGHALGSAWVHFDLGAAGTLAVSGDLGRHGHPLLRHPEPFTHADTVLVEAAYGEGRRAASDDRDHLAHTVFTTLDQGGTVLVPAGPVDHIATVLFELARLRRVGCLPDGVTVCFDGPTGLESVGVWRDALLARDPELHDAVLDAGFGALDVGVLTEVRGARPGAHPSGSGGGIVVAGPHHGDGGRAARHLRELLPDPRNAVLLQGRSPVGTAAHALARGATEVRIGKDIVPVRAEIARLPGMTTHADAGEIIEWLGRGTEPNMTYVVHGSPGARVALRDRIRNTLDWNAEILAGDAVLGR</sequence>
<dbReference type="Pfam" id="PF07521">
    <property type="entry name" value="RMMBL"/>
    <property type="match status" value="1"/>
</dbReference>
<dbReference type="Gene3D" id="3.40.50.10890">
    <property type="match status" value="1"/>
</dbReference>
<dbReference type="RefSeq" id="WP_235058583.1">
    <property type="nucleotide sequence ID" value="NZ_JAKFHA010000061.1"/>
</dbReference>
<dbReference type="PANTHER" id="PTHR11203">
    <property type="entry name" value="CLEAVAGE AND POLYADENYLATION SPECIFICITY FACTOR FAMILY MEMBER"/>
    <property type="match status" value="1"/>
</dbReference>
<dbReference type="InterPro" id="IPR036866">
    <property type="entry name" value="RibonucZ/Hydroxyglut_hydro"/>
</dbReference>
<dbReference type="Gene3D" id="3.60.15.10">
    <property type="entry name" value="Ribonuclease Z/Hydroxyacylglutathione hydrolase-like"/>
    <property type="match status" value="1"/>
</dbReference>
<organism evidence="5 6">
    <name type="scientific">Yinghuangia soli</name>
    <dbReference type="NCBI Taxonomy" id="2908204"/>
    <lineage>
        <taxon>Bacteria</taxon>
        <taxon>Bacillati</taxon>
        <taxon>Actinomycetota</taxon>
        <taxon>Actinomycetes</taxon>
        <taxon>Kitasatosporales</taxon>
        <taxon>Streptomycetaceae</taxon>
        <taxon>Yinghuangia</taxon>
    </lineage>
</organism>
<dbReference type="GO" id="GO:0016787">
    <property type="term" value="F:hydrolase activity"/>
    <property type="evidence" value="ECO:0007669"/>
    <property type="project" value="UniProtKB-KW"/>
</dbReference>
<dbReference type="AlphaFoldDB" id="A0AA41U4K3"/>
<proteinExistence type="predicted"/>
<dbReference type="InterPro" id="IPR022712">
    <property type="entry name" value="Beta_Casp"/>
</dbReference>
<name>A0AA41U4K3_9ACTN</name>
<evidence type="ECO:0000259" key="4">
    <source>
        <dbReference type="SMART" id="SM01027"/>
    </source>
</evidence>
<comment type="caution">
    <text evidence="5">The sequence shown here is derived from an EMBL/GenBank/DDBJ whole genome shotgun (WGS) entry which is preliminary data.</text>
</comment>
<feature type="region of interest" description="Disordered" evidence="2">
    <location>
        <begin position="115"/>
        <end position="136"/>
    </location>
</feature>
<dbReference type="SUPFAM" id="SSF56281">
    <property type="entry name" value="Metallo-hydrolase/oxidoreductase"/>
    <property type="match status" value="1"/>
</dbReference>
<evidence type="ECO:0000259" key="3">
    <source>
        <dbReference type="SMART" id="SM00849"/>
    </source>
</evidence>
<dbReference type="InterPro" id="IPR001279">
    <property type="entry name" value="Metallo-B-lactamas"/>
</dbReference>
<evidence type="ECO:0000313" key="6">
    <source>
        <dbReference type="Proteomes" id="UP001165378"/>
    </source>
</evidence>
<dbReference type="Pfam" id="PF00753">
    <property type="entry name" value="Lactamase_B"/>
    <property type="match status" value="1"/>
</dbReference>
<feature type="region of interest" description="Disordered" evidence="2">
    <location>
        <begin position="1"/>
        <end position="21"/>
    </location>
</feature>
<accession>A0AA41U4K3</accession>
<evidence type="ECO:0000256" key="1">
    <source>
        <dbReference type="ARBA" id="ARBA00022801"/>
    </source>
</evidence>